<dbReference type="RefSeq" id="WP_004080554.1">
    <property type="nucleotide sequence ID" value="NZ_VIRB01000136.1"/>
</dbReference>
<dbReference type="AlphaFoldDB" id="A0A9X5CB16"/>
<dbReference type="EMBL" id="VIRB01000136">
    <property type="protein sequence ID" value="NDO71355.1"/>
    <property type="molecule type" value="Genomic_DNA"/>
</dbReference>
<organism evidence="1 2">
    <name type="scientific">Schaedlerella arabinosiphila</name>
    <dbReference type="NCBI Taxonomy" id="2044587"/>
    <lineage>
        <taxon>Bacteria</taxon>
        <taxon>Bacillati</taxon>
        <taxon>Bacillota</taxon>
        <taxon>Clostridia</taxon>
        <taxon>Lachnospirales</taxon>
        <taxon>Lachnospiraceae</taxon>
        <taxon>Schaedlerella</taxon>
    </lineage>
</organism>
<protein>
    <submittedName>
        <fullName evidence="1">Uncharacterized protein</fullName>
    </submittedName>
</protein>
<dbReference type="Proteomes" id="UP000474104">
    <property type="component" value="Unassembled WGS sequence"/>
</dbReference>
<evidence type="ECO:0000313" key="1">
    <source>
        <dbReference type="EMBL" id="NDO71355.1"/>
    </source>
</evidence>
<proteinExistence type="predicted"/>
<evidence type="ECO:0000313" key="2">
    <source>
        <dbReference type="Proteomes" id="UP000474104"/>
    </source>
</evidence>
<comment type="caution">
    <text evidence="1">The sequence shown here is derived from an EMBL/GenBank/DDBJ whole genome shotgun (WGS) entry which is preliminary data.</text>
</comment>
<name>A0A9X5CB16_9FIRM</name>
<accession>A0A9X5CB16</accession>
<sequence>MNSKTEPIIHVSFMDRLVKGRLWEKGNELLNLQNINQRPIYYLGTDKEWIEDITTFIFLNPLAWNEIYMEYLQIASGNGDSELKFYRNEEGYLRLTKTSQIYLKIAGQSEPLSYTILNSIGQTLSEQGEELFYSYLKYIGMKARDKRLWIAHMTTRIETLIAKHVTITFTASLDESDFTRDELYFDLLNVSYIIL</sequence>
<dbReference type="OrthoDB" id="2054076at2"/>
<reference evidence="1 2" key="1">
    <citation type="submission" date="2019-07" db="EMBL/GenBank/DDBJ databases">
        <title>Draft genome sequences of 15 bacterial species constituting the stable defined intestinal microbiota of the GM15 gnotobiotic mouse model.</title>
        <authorList>
            <person name="Elie C."/>
            <person name="Mathieu A."/>
            <person name="Saliou A."/>
            <person name="Darnaud M."/>
            <person name="Leulier F."/>
            <person name="Tamellini A."/>
        </authorList>
    </citation>
    <scope>NUCLEOTIDE SEQUENCE [LARGE SCALE GENOMIC DNA]</scope>
    <source>
        <strain evidence="2">ASF 502</strain>
    </source>
</reference>
<gene>
    <name evidence="1" type="ORF">FMM80_22980</name>
</gene>